<dbReference type="GO" id="GO:0070124">
    <property type="term" value="P:mitochondrial translational initiation"/>
    <property type="evidence" value="ECO:0007669"/>
    <property type="project" value="TreeGrafter"/>
</dbReference>
<dbReference type="PANTHER" id="PTHR41237:SF1">
    <property type="entry name" value="SMALL RIBOSOMAL SUBUNIT PROTEIN BS21M"/>
    <property type="match status" value="1"/>
</dbReference>
<comment type="similarity">
    <text evidence="1">Belongs to the bacterial ribosomal protein bS21 family.</text>
</comment>
<dbReference type="InterPro" id="IPR001911">
    <property type="entry name" value="Ribosomal_bS21"/>
</dbReference>
<accession>A0AAD4LQH8</accession>
<dbReference type="InterPro" id="IPR052837">
    <property type="entry name" value="Mitoribosomal_bS21"/>
</dbReference>
<protein>
    <recommendedName>
        <fullName evidence="6">Ribosomal protein S21</fullName>
    </recommendedName>
</protein>
<dbReference type="GO" id="GO:0005763">
    <property type="term" value="C:mitochondrial small ribosomal subunit"/>
    <property type="evidence" value="ECO:0007669"/>
    <property type="project" value="TreeGrafter"/>
</dbReference>
<dbReference type="PANTHER" id="PTHR41237">
    <property type="entry name" value="37S RIBOSOMAL PROTEIN MRP21, MITOCHONDRIAL"/>
    <property type="match status" value="1"/>
</dbReference>
<dbReference type="Pfam" id="PF01165">
    <property type="entry name" value="Ribosomal_S21"/>
    <property type="match status" value="1"/>
</dbReference>
<evidence type="ECO:0000313" key="5">
    <source>
        <dbReference type="Proteomes" id="UP001201163"/>
    </source>
</evidence>
<dbReference type="Proteomes" id="UP001201163">
    <property type="component" value="Unassembled WGS sequence"/>
</dbReference>
<keyword evidence="3" id="KW-0687">Ribonucleoprotein</keyword>
<sequence>MLSRLVHYIPAVRPPIPWLPSSLGLSRPPVFLRLYSWSSQSQPANWSHLNDIYGKAVDVNPKGTPMSPEERWNMLSRSRTAISTLPKGPYAGRSFEVKNGNVAEALNRLQYTLRRNRVSPELRLAARHEKKGYKRRRLSSERWRRRFAHEVRKKVQLVNKIRARGA</sequence>
<dbReference type="EMBL" id="JAKELL010000001">
    <property type="protein sequence ID" value="KAH9001293.1"/>
    <property type="molecule type" value="Genomic_DNA"/>
</dbReference>
<reference evidence="4" key="1">
    <citation type="submission" date="2022-01" db="EMBL/GenBank/DDBJ databases">
        <title>Comparative genomics reveals a dynamic genome evolution in the ectomycorrhizal milk-cap (Lactarius) mushrooms.</title>
        <authorList>
            <consortium name="DOE Joint Genome Institute"/>
            <person name="Lebreton A."/>
            <person name="Tang N."/>
            <person name="Kuo A."/>
            <person name="LaButti K."/>
            <person name="Drula E."/>
            <person name="Barry K."/>
            <person name="Clum A."/>
            <person name="Lipzen A."/>
            <person name="Mousain D."/>
            <person name="Ng V."/>
            <person name="Wang R."/>
            <person name="Wang X."/>
            <person name="Dai Y."/>
            <person name="Henrissat B."/>
            <person name="Grigoriev I.V."/>
            <person name="Guerin-Laguette A."/>
            <person name="Yu F."/>
            <person name="Martin F.M."/>
        </authorList>
    </citation>
    <scope>NUCLEOTIDE SEQUENCE</scope>
    <source>
        <strain evidence="4">QP</strain>
    </source>
</reference>
<dbReference type="GO" id="GO:0003735">
    <property type="term" value="F:structural constituent of ribosome"/>
    <property type="evidence" value="ECO:0007669"/>
    <property type="project" value="InterPro"/>
</dbReference>
<comment type="caution">
    <text evidence="4">The sequence shown here is derived from an EMBL/GenBank/DDBJ whole genome shotgun (WGS) entry which is preliminary data.</text>
</comment>
<keyword evidence="2" id="KW-0689">Ribosomal protein</keyword>
<name>A0AAD4LQH8_9AGAM</name>
<evidence type="ECO:0008006" key="6">
    <source>
        <dbReference type="Google" id="ProtNLM"/>
    </source>
</evidence>
<proteinExistence type="inferred from homology"/>
<organism evidence="4 5">
    <name type="scientific">Lactarius akahatsu</name>
    <dbReference type="NCBI Taxonomy" id="416441"/>
    <lineage>
        <taxon>Eukaryota</taxon>
        <taxon>Fungi</taxon>
        <taxon>Dikarya</taxon>
        <taxon>Basidiomycota</taxon>
        <taxon>Agaricomycotina</taxon>
        <taxon>Agaricomycetes</taxon>
        <taxon>Russulales</taxon>
        <taxon>Russulaceae</taxon>
        <taxon>Lactarius</taxon>
    </lineage>
</organism>
<evidence type="ECO:0000313" key="4">
    <source>
        <dbReference type="EMBL" id="KAH9001293.1"/>
    </source>
</evidence>
<evidence type="ECO:0000256" key="1">
    <source>
        <dbReference type="ARBA" id="ARBA00006640"/>
    </source>
</evidence>
<evidence type="ECO:0000256" key="2">
    <source>
        <dbReference type="ARBA" id="ARBA00022980"/>
    </source>
</evidence>
<dbReference type="AlphaFoldDB" id="A0AAD4LQH8"/>
<evidence type="ECO:0000256" key="3">
    <source>
        <dbReference type="ARBA" id="ARBA00023274"/>
    </source>
</evidence>
<gene>
    <name evidence="4" type="ORF">EDB92DRAFT_40517</name>
</gene>
<keyword evidence="5" id="KW-1185">Reference proteome</keyword>